<dbReference type="Proteomes" id="UP001054252">
    <property type="component" value="Unassembled WGS sequence"/>
</dbReference>
<keyword evidence="1" id="KW-0812">Transmembrane</keyword>
<keyword evidence="1" id="KW-1133">Transmembrane helix</keyword>
<dbReference type="EMBL" id="BPVZ01000019">
    <property type="protein sequence ID" value="GKV03039.1"/>
    <property type="molecule type" value="Genomic_DNA"/>
</dbReference>
<gene>
    <name evidence="2" type="ORF">SLEP1_g15405</name>
</gene>
<dbReference type="AlphaFoldDB" id="A0AAV5IXZ8"/>
<evidence type="ECO:0000256" key="1">
    <source>
        <dbReference type="SAM" id="Phobius"/>
    </source>
</evidence>
<keyword evidence="3" id="KW-1185">Reference proteome</keyword>
<organism evidence="2 3">
    <name type="scientific">Rubroshorea leprosula</name>
    <dbReference type="NCBI Taxonomy" id="152421"/>
    <lineage>
        <taxon>Eukaryota</taxon>
        <taxon>Viridiplantae</taxon>
        <taxon>Streptophyta</taxon>
        <taxon>Embryophyta</taxon>
        <taxon>Tracheophyta</taxon>
        <taxon>Spermatophyta</taxon>
        <taxon>Magnoliopsida</taxon>
        <taxon>eudicotyledons</taxon>
        <taxon>Gunneridae</taxon>
        <taxon>Pentapetalae</taxon>
        <taxon>rosids</taxon>
        <taxon>malvids</taxon>
        <taxon>Malvales</taxon>
        <taxon>Dipterocarpaceae</taxon>
        <taxon>Rubroshorea</taxon>
    </lineage>
</organism>
<accession>A0AAV5IXZ8</accession>
<proteinExistence type="predicted"/>
<protein>
    <submittedName>
        <fullName evidence="2">Uncharacterized protein</fullName>
    </submittedName>
</protein>
<name>A0AAV5IXZ8_9ROSI</name>
<comment type="caution">
    <text evidence="2">The sequence shown here is derived from an EMBL/GenBank/DDBJ whole genome shotgun (WGS) entry which is preliminary data.</text>
</comment>
<evidence type="ECO:0000313" key="3">
    <source>
        <dbReference type="Proteomes" id="UP001054252"/>
    </source>
</evidence>
<evidence type="ECO:0000313" key="2">
    <source>
        <dbReference type="EMBL" id="GKV03039.1"/>
    </source>
</evidence>
<keyword evidence="1" id="KW-0472">Membrane</keyword>
<reference evidence="2 3" key="1">
    <citation type="journal article" date="2021" name="Commun. Biol.">
        <title>The genome of Shorea leprosula (Dipterocarpaceae) highlights the ecological relevance of drought in aseasonal tropical rainforests.</title>
        <authorList>
            <person name="Ng K.K.S."/>
            <person name="Kobayashi M.J."/>
            <person name="Fawcett J.A."/>
            <person name="Hatakeyama M."/>
            <person name="Paape T."/>
            <person name="Ng C.H."/>
            <person name="Ang C.C."/>
            <person name="Tnah L.H."/>
            <person name="Lee C.T."/>
            <person name="Nishiyama T."/>
            <person name="Sese J."/>
            <person name="O'Brien M.J."/>
            <person name="Copetti D."/>
            <person name="Mohd Noor M.I."/>
            <person name="Ong R.C."/>
            <person name="Putra M."/>
            <person name="Sireger I.Z."/>
            <person name="Indrioko S."/>
            <person name="Kosugi Y."/>
            <person name="Izuno A."/>
            <person name="Isagi Y."/>
            <person name="Lee S.L."/>
            <person name="Shimizu K.K."/>
        </authorList>
    </citation>
    <scope>NUCLEOTIDE SEQUENCE [LARGE SCALE GENOMIC DNA]</scope>
    <source>
        <strain evidence="2">214</strain>
    </source>
</reference>
<sequence length="175" mass="20437">MQADQQQQHHHQPQHEAWNLTIQARARRMFDFTVKARIIPTTGKFQSFSILLWLHSFDFRFNLESVPAIPSQRETLKSRLLKFFERIRICSWKKKTSAPKKDVIPANPLTKPAFKKTEEISPCWLVLTGGCLAAAVCWATFHQGNYMKFESASISRYVSAAFKFASEILYKWIKW</sequence>
<feature type="transmembrane region" description="Helical" evidence="1">
    <location>
        <begin position="124"/>
        <end position="141"/>
    </location>
</feature>